<dbReference type="Proteomes" id="UP000265703">
    <property type="component" value="Unassembled WGS sequence"/>
</dbReference>
<proteinExistence type="predicted"/>
<dbReference type="OrthoDB" id="2403661at2759"/>
<organism evidence="1 2">
    <name type="scientific">Glomus cerebriforme</name>
    <dbReference type="NCBI Taxonomy" id="658196"/>
    <lineage>
        <taxon>Eukaryota</taxon>
        <taxon>Fungi</taxon>
        <taxon>Fungi incertae sedis</taxon>
        <taxon>Mucoromycota</taxon>
        <taxon>Glomeromycotina</taxon>
        <taxon>Glomeromycetes</taxon>
        <taxon>Glomerales</taxon>
        <taxon>Glomeraceae</taxon>
        <taxon>Glomus</taxon>
    </lineage>
</organism>
<dbReference type="AlphaFoldDB" id="A0A397SCQ0"/>
<name>A0A397SCQ0_9GLOM</name>
<accession>A0A397SCQ0</accession>
<comment type="caution">
    <text evidence="1">The sequence shown here is derived from an EMBL/GenBank/DDBJ whole genome shotgun (WGS) entry which is preliminary data.</text>
</comment>
<reference evidence="1 2" key="1">
    <citation type="submission" date="2018-06" db="EMBL/GenBank/DDBJ databases">
        <title>Comparative genomics reveals the genomic features of Rhizophagus irregularis, R. cerebriforme, R. diaphanum and Gigaspora rosea, and their symbiotic lifestyle signature.</title>
        <authorList>
            <person name="Morin E."/>
            <person name="San Clemente H."/>
            <person name="Chen E.C.H."/>
            <person name="De La Providencia I."/>
            <person name="Hainaut M."/>
            <person name="Kuo A."/>
            <person name="Kohler A."/>
            <person name="Murat C."/>
            <person name="Tang N."/>
            <person name="Roy S."/>
            <person name="Loubradou J."/>
            <person name="Henrissat B."/>
            <person name="Grigoriev I.V."/>
            <person name="Corradi N."/>
            <person name="Roux C."/>
            <person name="Martin F.M."/>
        </authorList>
    </citation>
    <scope>NUCLEOTIDE SEQUENCE [LARGE SCALE GENOMIC DNA]</scope>
    <source>
        <strain evidence="1 2">DAOM 227022</strain>
    </source>
</reference>
<evidence type="ECO:0000313" key="1">
    <source>
        <dbReference type="EMBL" id="RIA83748.1"/>
    </source>
</evidence>
<dbReference type="EMBL" id="QKYT01000545">
    <property type="protein sequence ID" value="RIA83748.1"/>
    <property type="molecule type" value="Genomic_DNA"/>
</dbReference>
<evidence type="ECO:0000313" key="2">
    <source>
        <dbReference type="Proteomes" id="UP000265703"/>
    </source>
</evidence>
<protein>
    <submittedName>
        <fullName evidence="1">Uncharacterized protein</fullName>
    </submittedName>
</protein>
<sequence>MHMANLLDQLAPELIPFILKNLSIQELKKCCITVKALIDFKSFHGSISKALAKNMNLYISEEYGLRYLAIRDLGIGITNASKKVMRRGWINREEVSITLPNIFNEIVPSSYLGIHIANFVVVDKPEYDLV</sequence>
<gene>
    <name evidence="1" type="ORF">C1645_833328</name>
</gene>
<keyword evidence="2" id="KW-1185">Reference proteome</keyword>